<gene>
    <name evidence="1" type="ORF">KIW84_056589</name>
</gene>
<keyword evidence="2" id="KW-1185">Reference proteome</keyword>
<name>A0A9D4X3N8_PEA</name>
<dbReference type="Gramene" id="Psat05G0658900-T1">
    <property type="protein sequence ID" value="KAI5411580.1"/>
    <property type="gene ID" value="KIW84_056589"/>
</dbReference>
<organism evidence="1 2">
    <name type="scientific">Pisum sativum</name>
    <name type="common">Garden pea</name>
    <name type="synonym">Lathyrus oleraceus</name>
    <dbReference type="NCBI Taxonomy" id="3888"/>
    <lineage>
        <taxon>Eukaryota</taxon>
        <taxon>Viridiplantae</taxon>
        <taxon>Streptophyta</taxon>
        <taxon>Embryophyta</taxon>
        <taxon>Tracheophyta</taxon>
        <taxon>Spermatophyta</taxon>
        <taxon>Magnoliopsida</taxon>
        <taxon>eudicotyledons</taxon>
        <taxon>Gunneridae</taxon>
        <taxon>Pentapetalae</taxon>
        <taxon>rosids</taxon>
        <taxon>fabids</taxon>
        <taxon>Fabales</taxon>
        <taxon>Fabaceae</taxon>
        <taxon>Papilionoideae</taxon>
        <taxon>50 kb inversion clade</taxon>
        <taxon>NPAAA clade</taxon>
        <taxon>Hologalegina</taxon>
        <taxon>IRL clade</taxon>
        <taxon>Fabeae</taxon>
        <taxon>Lathyrus</taxon>
    </lineage>
</organism>
<comment type="caution">
    <text evidence="1">The sequence shown here is derived from an EMBL/GenBank/DDBJ whole genome shotgun (WGS) entry which is preliminary data.</text>
</comment>
<evidence type="ECO:0000313" key="2">
    <source>
        <dbReference type="Proteomes" id="UP001058974"/>
    </source>
</evidence>
<reference evidence="1 2" key="1">
    <citation type="journal article" date="2022" name="Nat. Genet.">
        <title>Improved pea reference genome and pan-genome highlight genomic features and evolutionary characteristics.</title>
        <authorList>
            <person name="Yang T."/>
            <person name="Liu R."/>
            <person name="Luo Y."/>
            <person name="Hu S."/>
            <person name="Wang D."/>
            <person name="Wang C."/>
            <person name="Pandey M.K."/>
            <person name="Ge S."/>
            <person name="Xu Q."/>
            <person name="Li N."/>
            <person name="Li G."/>
            <person name="Huang Y."/>
            <person name="Saxena R.K."/>
            <person name="Ji Y."/>
            <person name="Li M."/>
            <person name="Yan X."/>
            <person name="He Y."/>
            <person name="Liu Y."/>
            <person name="Wang X."/>
            <person name="Xiang C."/>
            <person name="Varshney R.K."/>
            <person name="Ding H."/>
            <person name="Gao S."/>
            <person name="Zong X."/>
        </authorList>
    </citation>
    <scope>NUCLEOTIDE SEQUENCE [LARGE SCALE GENOMIC DNA]</scope>
    <source>
        <strain evidence="1 2">cv. Zhongwan 6</strain>
    </source>
</reference>
<proteinExistence type="predicted"/>
<dbReference type="Proteomes" id="UP001058974">
    <property type="component" value="Chromosome 5"/>
</dbReference>
<dbReference type="AlphaFoldDB" id="A0A9D4X3N8"/>
<dbReference type="EMBL" id="JAMSHJ010000005">
    <property type="protein sequence ID" value="KAI5411580.1"/>
    <property type="molecule type" value="Genomic_DNA"/>
</dbReference>
<evidence type="ECO:0000313" key="1">
    <source>
        <dbReference type="EMBL" id="KAI5411580.1"/>
    </source>
</evidence>
<accession>A0A9D4X3N8</accession>
<evidence type="ECO:0008006" key="3">
    <source>
        <dbReference type="Google" id="ProtNLM"/>
    </source>
</evidence>
<protein>
    <recommendedName>
        <fullName evidence="3">DUF4283 domain-containing protein</fullName>
    </recommendedName>
</protein>
<sequence>MFVKVISGKGTVFQQTNPKEGTPIILKFTSNEVELSRFHKAFIGVVENIDLTYRMQDIFHSEGYFSVKVTPLDTNLCMLEKLEDGDIKALIEEASSWLGQWFKKVRACQPKDVDSEKTTWNRCFGIPCQAWFFRIFEFLTSIIGTFICCDDNTIKITEETQGPIGFIARRVAATNSTSKEELVGSEDSSDRWEDENDRGTNFYVNSVEGGSNIRVIVDESRDLVSHVACPRLDEVSNPLNTCHLPDENVKLTKDFCGPWTLAYNKDNKVEESHTIKSVRPLVMDTEKLGPISFDDAY</sequence>